<evidence type="ECO:0000313" key="5">
    <source>
        <dbReference type="EnsemblMetazoa" id="AQUA007912-PA"/>
    </source>
</evidence>
<name>A0A182XDK9_ANOQN</name>
<dbReference type="FunFam" id="3.15.10.30:FF:000001">
    <property type="entry name" value="Takeout-like protein 1"/>
    <property type="match status" value="2"/>
</dbReference>
<accession>A0A182XDK9</accession>
<dbReference type="Gene3D" id="3.15.10.30">
    <property type="entry name" value="Haemolymph juvenile hormone binding protein"/>
    <property type="match status" value="2"/>
</dbReference>
<dbReference type="VEuPathDB" id="VectorBase:AQUA007912"/>
<organism evidence="5 6">
    <name type="scientific">Anopheles quadriannulatus</name>
    <name type="common">Mosquito</name>
    <dbReference type="NCBI Taxonomy" id="34691"/>
    <lineage>
        <taxon>Eukaryota</taxon>
        <taxon>Metazoa</taxon>
        <taxon>Ecdysozoa</taxon>
        <taxon>Arthropoda</taxon>
        <taxon>Hexapoda</taxon>
        <taxon>Insecta</taxon>
        <taxon>Pterygota</taxon>
        <taxon>Neoptera</taxon>
        <taxon>Endopterygota</taxon>
        <taxon>Diptera</taxon>
        <taxon>Nematocera</taxon>
        <taxon>Culicoidea</taxon>
        <taxon>Culicidae</taxon>
        <taxon>Anophelinae</taxon>
        <taxon>Anopheles</taxon>
    </lineage>
</organism>
<feature type="transmembrane region" description="Helical" evidence="4">
    <location>
        <begin position="84"/>
        <end position="106"/>
    </location>
</feature>
<reference evidence="5" key="1">
    <citation type="submission" date="2020-05" db="UniProtKB">
        <authorList>
            <consortium name="EnsemblMetazoa"/>
        </authorList>
    </citation>
    <scope>IDENTIFICATION</scope>
    <source>
        <strain evidence="5">SANGQUA</strain>
    </source>
</reference>
<keyword evidence="2" id="KW-0090">Biological rhythms</keyword>
<evidence type="ECO:0000256" key="1">
    <source>
        <dbReference type="ARBA" id="ARBA00022729"/>
    </source>
</evidence>
<evidence type="ECO:0000313" key="6">
    <source>
        <dbReference type="Proteomes" id="UP000076407"/>
    </source>
</evidence>
<dbReference type="GO" id="GO:0007623">
    <property type="term" value="P:circadian rhythm"/>
    <property type="evidence" value="ECO:0007669"/>
    <property type="project" value="UniProtKB-ARBA"/>
</dbReference>
<evidence type="ECO:0000256" key="2">
    <source>
        <dbReference type="ARBA" id="ARBA00023108"/>
    </source>
</evidence>
<sequence length="592" mass="66063">AQHSVGVRVTDRFCGKRTCGKRFHSAGAYTLFGVATFRRDTDVCVIRGRVEVAAAAFLIVLSQIEIRLTMQQPAWRSNRAAQSVALAAVLVLLAVHYSGAVFPTVLRACPRNSTDLNQCIIEVVNELRPRLATGDFGENFTITSLEPIKIDRLTIERGENFKANFTNFRISGATHEKTGFIVKKLKTDIDNRQINATILLPKLQVNSKYSLKMSILVLQINGDGDLQVNLTDTKVSLKLTFYTETVDGEEYFRFNPINLRVKFGKARFYLKNLFNGDPTLEMIGNQAINENPDVLLDEVKGGIEENLAKLFTKIASEVVKDALFEEVFPKKVKPESKPASRPSMLPTTNLVWIALTAIVYLGGSFAALPSSIKVCSRNDPELSRCVIEAVNDLRPRLATGKISDQFQIPPLEPLALATVNMDRGAELKATFSELLVSGPSKFKIDNLKVNIEKLIFDFNIFLPKLSFKGKYDLKIKLLLLNIAGVGDLSGVIENNQARVKLLCEKYAKDGKEYVRVKKLVVRIQIEKGRFDMKDLFRGDPVLSQAGNQFINENSRLFLDELTPGLERSLSDTFKATANEIMQQATFDEIFPA</sequence>
<keyword evidence="4" id="KW-1133">Transmembrane helix</keyword>
<keyword evidence="4" id="KW-0472">Membrane</keyword>
<evidence type="ECO:0000256" key="3">
    <source>
        <dbReference type="ARBA" id="ARBA00060902"/>
    </source>
</evidence>
<dbReference type="PANTHER" id="PTHR11008">
    <property type="entry name" value="PROTEIN TAKEOUT-LIKE PROTEIN"/>
    <property type="match status" value="1"/>
</dbReference>
<keyword evidence="1" id="KW-0732">Signal</keyword>
<evidence type="ECO:0000256" key="4">
    <source>
        <dbReference type="SAM" id="Phobius"/>
    </source>
</evidence>
<dbReference type="EnsemblMetazoa" id="AQUA007912-RA">
    <property type="protein sequence ID" value="AQUA007912-PA"/>
    <property type="gene ID" value="AQUA007912"/>
</dbReference>
<dbReference type="InterPro" id="IPR038606">
    <property type="entry name" value="To_sf"/>
</dbReference>
<dbReference type="Pfam" id="PF06585">
    <property type="entry name" value="JHBP"/>
    <property type="match status" value="2"/>
</dbReference>
<dbReference type="SMART" id="SM00700">
    <property type="entry name" value="JHBP"/>
    <property type="match status" value="2"/>
</dbReference>
<dbReference type="InterPro" id="IPR010562">
    <property type="entry name" value="Haemolymph_juvenile_hormone-bd"/>
</dbReference>
<protein>
    <recommendedName>
        <fullName evidence="7">Hemolymph juvenile hormone binding protein</fullName>
    </recommendedName>
</protein>
<dbReference type="PANTHER" id="PTHR11008:SF39">
    <property type="entry name" value="CIRCADIAN CLOCK-CONTROLLED PROTEIN-LIKE PROTEIN"/>
    <property type="match status" value="1"/>
</dbReference>
<proteinExistence type="inferred from homology"/>
<evidence type="ECO:0008006" key="7">
    <source>
        <dbReference type="Google" id="ProtNLM"/>
    </source>
</evidence>
<dbReference type="AlphaFoldDB" id="A0A182XDK9"/>
<dbReference type="STRING" id="34691.A0A182XDK9"/>
<keyword evidence="4" id="KW-0812">Transmembrane</keyword>
<keyword evidence="6" id="KW-1185">Reference proteome</keyword>
<comment type="similarity">
    <text evidence="3">Belongs to the TO family.</text>
</comment>
<dbReference type="Proteomes" id="UP000076407">
    <property type="component" value="Unassembled WGS sequence"/>
</dbReference>
<dbReference type="GO" id="GO:0005615">
    <property type="term" value="C:extracellular space"/>
    <property type="evidence" value="ECO:0007669"/>
    <property type="project" value="TreeGrafter"/>
</dbReference>